<feature type="compositionally biased region" description="Basic and acidic residues" evidence="7">
    <location>
        <begin position="300"/>
        <end position="319"/>
    </location>
</feature>
<keyword evidence="2" id="KW-0479">Metal-binding</keyword>
<feature type="domain" description="Pentraxin (PTX)" evidence="8">
    <location>
        <begin position="371"/>
        <end position="575"/>
    </location>
</feature>
<feature type="compositionally biased region" description="Polar residues" evidence="7">
    <location>
        <begin position="256"/>
        <end position="269"/>
    </location>
</feature>
<protein>
    <submittedName>
        <fullName evidence="10">Pentraxin-4</fullName>
    </submittedName>
</protein>
<dbReference type="Pfam" id="PF00354">
    <property type="entry name" value="Pentaxin"/>
    <property type="match status" value="1"/>
</dbReference>
<evidence type="ECO:0000256" key="4">
    <source>
        <dbReference type="ARBA" id="ARBA00023157"/>
    </source>
</evidence>
<dbReference type="CTD" id="390667"/>
<accession>A0A6P3VW64</accession>
<dbReference type="KEGG" id="char:105899894"/>
<comment type="caution">
    <text evidence="6">Lacks conserved residue(s) required for the propagation of feature annotation.</text>
</comment>
<organism evidence="9 10">
    <name type="scientific">Clupea harengus</name>
    <name type="common">Atlantic herring</name>
    <dbReference type="NCBI Taxonomy" id="7950"/>
    <lineage>
        <taxon>Eukaryota</taxon>
        <taxon>Metazoa</taxon>
        <taxon>Chordata</taxon>
        <taxon>Craniata</taxon>
        <taxon>Vertebrata</taxon>
        <taxon>Euteleostomi</taxon>
        <taxon>Actinopterygii</taxon>
        <taxon>Neopterygii</taxon>
        <taxon>Teleostei</taxon>
        <taxon>Clupei</taxon>
        <taxon>Clupeiformes</taxon>
        <taxon>Clupeoidei</taxon>
        <taxon>Clupeidae</taxon>
        <taxon>Clupea</taxon>
    </lineage>
</organism>
<feature type="compositionally biased region" description="Polar residues" evidence="7">
    <location>
        <begin position="172"/>
        <end position="183"/>
    </location>
</feature>
<evidence type="ECO:0000259" key="8">
    <source>
        <dbReference type="PROSITE" id="PS51828"/>
    </source>
</evidence>
<keyword evidence="4" id="KW-1015">Disulfide bond</keyword>
<dbReference type="GeneID" id="105899894"/>
<dbReference type="PANTHER" id="PTHR19277">
    <property type="entry name" value="PENTRAXIN"/>
    <property type="match status" value="1"/>
</dbReference>
<evidence type="ECO:0000256" key="7">
    <source>
        <dbReference type="SAM" id="MobiDB-lite"/>
    </source>
</evidence>
<dbReference type="Proteomes" id="UP000515152">
    <property type="component" value="Chromosome 1"/>
</dbReference>
<dbReference type="SUPFAM" id="SSF49899">
    <property type="entry name" value="Concanavalin A-like lectins/glucanases"/>
    <property type="match status" value="1"/>
</dbReference>
<evidence type="ECO:0000256" key="2">
    <source>
        <dbReference type="ARBA" id="ARBA00022723"/>
    </source>
</evidence>
<dbReference type="InterPro" id="IPR001759">
    <property type="entry name" value="PTX_dom"/>
</dbReference>
<evidence type="ECO:0000256" key="3">
    <source>
        <dbReference type="ARBA" id="ARBA00022837"/>
    </source>
</evidence>
<keyword evidence="5" id="KW-0325">Glycoprotein</keyword>
<evidence type="ECO:0000313" key="10">
    <source>
        <dbReference type="RefSeq" id="XP_012682570.3"/>
    </source>
</evidence>
<dbReference type="Gene3D" id="2.60.120.200">
    <property type="match status" value="1"/>
</dbReference>
<dbReference type="PANTHER" id="PTHR19277:SF122">
    <property type="entry name" value="PENTRAXIN-4"/>
    <property type="match status" value="1"/>
</dbReference>
<sequence>MTEGGPSLLCLKKKKKNITLNQVLRCLKAPSTTDSTRVVSDMDCRKAKPGLILVIIFLLISLTWEQGTRQSDKLLSQRLRQLDAQFRKFQERTLNHLRSIADNFNVSQSIDTRFQILTRQYEGLSIDLKAFKAATNADLNSLKAWTKKLQKKTKRLDLRMTSLERSLRDNSRASQKQVQQQREALSKLTDDLQEHMSHIDSVKAHQEEVRDGVRSLQGLLREQQTHMTRLEERMKESVVQPGSLSTRGLSFPGEPLNSNQTPQGSTQPVERNVKPQPKPPKQGKMRNSPPSPRPTQRSRKAGDRRRLRDRVQGARHTDFQEESQVPPKEVEEKEDTEGEELLVQNAALQLPLRHKIPHHHIPRAQATICNVNSMLVFPSASPENYVTFTKGFTTSVYELTICTWVRVETRYMGTLFSYATEDNDNKLVLYGRNTSSAGSVDFVIGDPAFRELPVETILDNRWHHMCVIWSSIEGRFWHYIDRRLISTGSRFQNGYEIPPGGTLILGQEQDSMGGDFDQAEAFVGRLAGFTMWPRVLSPGEISWIATGKGTPRGAVLSLDDVGKLRGSVQRVMCECLEHCP</sequence>
<comment type="cofactor">
    <cofactor evidence="1">
        <name>Ca(2+)</name>
        <dbReference type="ChEBI" id="CHEBI:29108"/>
    </cofactor>
</comment>
<proteinExistence type="predicted"/>
<dbReference type="PRINTS" id="PR00895">
    <property type="entry name" value="PENTAXIN"/>
</dbReference>
<reference evidence="10" key="1">
    <citation type="submission" date="2025-08" db="UniProtKB">
        <authorList>
            <consortium name="RefSeq"/>
        </authorList>
    </citation>
    <scope>IDENTIFICATION</scope>
</reference>
<feature type="region of interest" description="Disordered" evidence="7">
    <location>
        <begin position="163"/>
        <end position="184"/>
    </location>
</feature>
<dbReference type="GO" id="GO:0046872">
    <property type="term" value="F:metal ion binding"/>
    <property type="evidence" value="ECO:0007669"/>
    <property type="project" value="UniProtKB-KW"/>
</dbReference>
<evidence type="ECO:0000256" key="1">
    <source>
        <dbReference type="ARBA" id="ARBA00001913"/>
    </source>
</evidence>
<keyword evidence="9" id="KW-1185">Reference proteome</keyword>
<name>A0A6P3VW64_CLUHA</name>
<dbReference type="AlphaFoldDB" id="A0A6P3VW64"/>
<dbReference type="InterPro" id="IPR051360">
    <property type="entry name" value="Neuronal_Pentraxin_Related"/>
</dbReference>
<dbReference type="PROSITE" id="PS51828">
    <property type="entry name" value="PTX_2"/>
    <property type="match status" value="1"/>
</dbReference>
<dbReference type="OrthoDB" id="8793160at2759"/>
<dbReference type="InterPro" id="IPR013320">
    <property type="entry name" value="ConA-like_dom_sf"/>
</dbReference>
<evidence type="ECO:0000256" key="6">
    <source>
        <dbReference type="PROSITE-ProRule" id="PRU01172"/>
    </source>
</evidence>
<feature type="region of interest" description="Disordered" evidence="7">
    <location>
        <begin position="229"/>
        <end position="337"/>
    </location>
</feature>
<evidence type="ECO:0000313" key="9">
    <source>
        <dbReference type="Proteomes" id="UP000515152"/>
    </source>
</evidence>
<dbReference type="RefSeq" id="XP_012682570.3">
    <property type="nucleotide sequence ID" value="XM_012827116.3"/>
</dbReference>
<dbReference type="Gene3D" id="1.20.5.50">
    <property type="match status" value="1"/>
</dbReference>
<keyword evidence="3" id="KW-0106">Calcium</keyword>
<dbReference type="SMART" id="SM00159">
    <property type="entry name" value="PTX"/>
    <property type="match status" value="1"/>
</dbReference>
<evidence type="ECO:0000256" key="5">
    <source>
        <dbReference type="ARBA" id="ARBA00023180"/>
    </source>
</evidence>
<gene>
    <name evidence="10" type="primary">LOC105899894</name>
</gene>